<gene>
    <name evidence="2" type="ORF">PSEUBRA_SCAF7g04564</name>
</gene>
<evidence type="ECO:0000313" key="2">
    <source>
        <dbReference type="EMBL" id="EST05015.1"/>
    </source>
</evidence>
<feature type="compositionally biased region" description="Low complexity" evidence="1">
    <location>
        <begin position="257"/>
        <end position="297"/>
    </location>
</feature>
<dbReference type="HOGENOM" id="CLU_918669_0_0_1"/>
<dbReference type="Proteomes" id="UP000019377">
    <property type="component" value="Unassembled WGS sequence"/>
</dbReference>
<dbReference type="eggNOG" id="ENOG502RCKJ">
    <property type="taxonomic scope" value="Eukaryota"/>
</dbReference>
<dbReference type="OMA" id="QHASQPG"/>
<dbReference type="OrthoDB" id="2555860at2759"/>
<feature type="region of interest" description="Disordered" evidence="1">
    <location>
        <begin position="228"/>
        <end position="297"/>
    </location>
</feature>
<feature type="compositionally biased region" description="Low complexity" evidence="1">
    <location>
        <begin position="241"/>
        <end position="250"/>
    </location>
</feature>
<protein>
    <submittedName>
        <fullName evidence="2">Uncharacterized protein</fullName>
    </submittedName>
</protein>
<evidence type="ECO:0000256" key="1">
    <source>
        <dbReference type="SAM" id="MobiDB-lite"/>
    </source>
</evidence>
<feature type="compositionally biased region" description="Low complexity" evidence="1">
    <location>
        <begin position="15"/>
        <end position="25"/>
    </location>
</feature>
<reference evidence="3" key="1">
    <citation type="journal article" date="2013" name="Genome Announc.">
        <title>Draft genome sequence of Pseudozyma brasiliensis sp. nov. strain GHG001, a high producer of endo-1,4-xylanase isolated from an insect pest of sugarcane.</title>
        <authorList>
            <person name="Oliveira J.V.D.C."/>
            <person name="dos Santos R.A.C."/>
            <person name="Borges T.A."/>
            <person name="Riano-Pachon D.M."/>
            <person name="Goldman G.H."/>
        </authorList>
    </citation>
    <scope>NUCLEOTIDE SEQUENCE [LARGE SCALE GENOMIC DNA]</scope>
    <source>
        <strain evidence="3">GHG001</strain>
    </source>
</reference>
<evidence type="ECO:0000313" key="3">
    <source>
        <dbReference type="Proteomes" id="UP000019377"/>
    </source>
</evidence>
<dbReference type="GeneID" id="27421945"/>
<feature type="region of interest" description="Disordered" evidence="1">
    <location>
        <begin position="121"/>
        <end position="156"/>
    </location>
</feature>
<dbReference type="AlphaFoldDB" id="V5EJQ0"/>
<proteinExistence type="predicted"/>
<sequence>MSTTPSPSKRPRIPTSSAAASATGSPFTVPPRGPKSVGPTGASALSNGAMVGLGMSPADTFSPAPGTVDTYGMSGFTPYSTTSPAYAAGGPAGSAASPLSTALAHGSRILSSIQPATPFYAAGGPTPLLPGSRFTPNLAQQGQARQQPSTPQQGSPEHLRLALQHLQTTLLARLESETEAFFDAADSAAAVGADARVVAGKAKAATGAMEDVLVFLEKNGLASLPLLPLPDGAGEEGGGATEATATTEGASIAQPDAASATAATTTVTKEGQTDPTSIATTSTASADAAAQGAGDAASDLTSQIEALQQQARELFDRRQRLKESASMVGGILDS</sequence>
<organism evidence="2 3">
    <name type="scientific">Kalmanozyma brasiliensis (strain GHG001)</name>
    <name type="common">Yeast</name>
    <name type="synonym">Pseudozyma brasiliensis</name>
    <dbReference type="NCBI Taxonomy" id="1365824"/>
    <lineage>
        <taxon>Eukaryota</taxon>
        <taxon>Fungi</taxon>
        <taxon>Dikarya</taxon>
        <taxon>Basidiomycota</taxon>
        <taxon>Ustilaginomycotina</taxon>
        <taxon>Ustilaginomycetes</taxon>
        <taxon>Ustilaginales</taxon>
        <taxon>Ustilaginaceae</taxon>
        <taxon>Kalmanozyma</taxon>
    </lineage>
</organism>
<dbReference type="EMBL" id="KI545893">
    <property type="protein sequence ID" value="EST05015.1"/>
    <property type="molecule type" value="Genomic_DNA"/>
</dbReference>
<dbReference type="RefSeq" id="XP_016290004.1">
    <property type="nucleotide sequence ID" value="XM_016439236.1"/>
</dbReference>
<keyword evidence="3" id="KW-1185">Reference proteome</keyword>
<name>V5EJQ0_KALBG</name>
<accession>V5EJQ0</accession>
<feature type="compositionally biased region" description="Polar residues" evidence="1">
    <location>
        <begin position="134"/>
        <end position="155"/>
    </location>
</feature>
<feature type="region of interest" description="Disordered" evidence="1">
    <location>
        <begin position="1"/>
        <end position="49"/>
    </location>
</feature>